<keyword evidence="3" id="KW-0561">Oxygen transport</keyword>
<feature type="binding site" evidence="6">
    <location>
        <position position="113"/>
    </location>
    <ligand>
        <name>Fe cation</name>
        <dbReference type="ChEBI" id="CHEBI:24875"/>
        <label>1</label>
    </ligand>
</feature>
<evidence type="ECO:0000256" key="2">
    <source>
        <dbReference type="ARBA" id="ARBA00022448"/>
    </source>
</evidence>
<feature type="binding site" evidence="6">
    <location>
        <position position="56"/>
    </location>
    <ligand>
        <name>Fe cation</name>
        <dbReference type="ChEBI" id="CHEBI:24875"/>
        <label>1</label>
    </ligand>
</feature>
<evidence type="ECO:0000256" key="6">
    <source>
        <dbReference type="PIRSR" id="PIRSR002033-1"/>
    </source>
</evidence>
<dbReference type="PRINTS" id="PR00186">
    <property type="entry name" value="HEMERYTHRIN"/>
</dbReference>
<feature type="binding site" evidence="6">
    <location>
        <position position="26"/>
    </location>
    <ligand>
        <name>Fe cation</name>
        <dbReference type="ChEBI" id="CHEBI:24875"/>
        <label>1</label>
    </ligand>
</feature>
<evidence type="ECO:0000313" key="8">
    <source>
        <dbReference type="EMBL" id="AQV13596.1"/>
    </source>
</evidence>
<dbReference type="InterPro" id="IPR050669">
    <property type="entry name" value="Hemerythrin"/>
</dbReference>
<dbReference type="SUPFAM" id="SSF47188">
    <property type="entry name" value="Hemerythrin-like"/>
    <property type="match status" value="1"/>
</dbReference>
<proteinExistence type="evidence at transcript level"/>
<feature type="domain" description="Hemerythrin-like" evidence="7">
    <location>
        <begin position="18"/>
        <end position="119"/>
    </location>
</feature>
<keyword evidence="4 6" id="KW-0479">Metal-binding</keyword>
<sequence>MGFEIPEPFVWDESFMVFYEELDEEHKGLFQACFDMSKDKTSKKALEKFQQVISDHFVNEETYMIRAIYPALMPHKRQHDAFLHKIEDWEAPVSDVDVIFAKDWLVNHIKTTDFKYIGKLYHAKGVTDR</sequence>
<dbReference type="PROSITE" id="PS00550">
    <property type="entry name" value="HEMERYTHRINS"/>
    <property type="match status" value="1"/>
</dbReference>
<evidence type="ECO:0000256" key="5">
    <source>
        <dbReference type="ARBA" id="ARBA00023004"/>
    </source>
</evidence>
<dbReference type="PANTHER" id="PTHR37164">
    <property type="entry name" value="BACTERIOHEMERYTHRIN"/>
    <property type="match status" value="1"/>
</dbReference>
<dbReference type="CDD" id="cd12107">
    <property type="entry name" value="Hemerythrin"/>
    <property type="match status" value="1"/>
</dbReference>
<protein>
    <submittedName>
        <fullName evidence="8">Hemerythrin</fullName>
    </submittedName>
</protein>
<reference evidence="8" key="1">
    <citation type="submission" date="2016-10" db="EMBL/GenBank/DDBJ databases">
        <title>Discovery and evolution of novel hemerythrin genes in annelid worms.</title>
        <authorList>
            <person name="Costa-Paiva E.M."/>
            <person name="Whelan N.V."/>
            <person name="Waits D.S."/>
            <person name="Santos S."/>
            <person name="Schrago C.G."/>
            <person name="Halanych K.M."/>
        </authorList>
    </citation>
    <scope>NUCLEOTIDE SEQUENCE</scope>
</reference>
<evidence type="ECO:0000256" key="1">
    <source>
        <dbReference type="ARBA" id="ARBA00010587"/>
    </source>
</evidence>
<keyword evidence="5 6" id="KW-0408">Iron</keyword>
<feature type="binding site" evidence="6">
    <location>
        <position position="113"/>
    </location>
    <ligand>
        <name>Fe cation</name>
        <dbReference type="ChEBI" id="CHEBI:24875"/>
        <label>2</label>
    </ligand>
</feature>
<organism evidence="8">
    <name type="scientific">Aspidosiphon laevis</name>
    <dbReference type="NCBI Taxonomy" id="210791"/>
    <lineage>
        <taxon>Eukaryota</taxon>
        <taxon>Metazoa</taxon>
        <taxon>Spiralia</taxon>
        <taxon>Lophotrochozoa</taxon>
        <taxon>Annelida</taxon>
        <taxon>Sipuncula</taxon>
        <taxon>Phascolosomatidea</taxon>
        <taxon>Aspidosiphonidormes</taxon>
        <taxon>Aspidosiphonidae</taxon>
        <taxon>Aspidosiphon</taxon>
    </lineage>
</organism>
<feature type="binding site" evidence="6">
    <location>
        <position position="60"/>
    </location>
    <ligand>
        <name>Fe cation</name>
        <dbReference type="ChEBI" id="CHEBI:24875"/>
        <label>2</label>
    </ligand>
</feature>
<evidence type="ECO:0000256" key="3">
    <source>
        <dbReference type="ARBA" id="ARBA00022621"/>
    </source>
</evidence>
<dbReference type="AlphaFoldDB" id="A0A1S6QCT3"/>
<dbReference type="PANTHER" id="PTHR37164:SF1">
    <property type="entry name" value="BACTERIOHEMERYTHRIN"/>
    <property type="match status" value="1"/>
</dbReference>
<dbReference type="NCBIfam" id="TIGR00058">
    <property type="entry name" value="Hemerythrin"/>
    <property type="match status" value="1"/>
</dbReference>
<dbReference type="EMBL" id="KY007298">
    <property type="protein sequence ID" value="AQV13596.1"/>
    <property type="molecule type" value="mRNA"/>
</dbReference>
<dbReference type="NCBIfam" id="TIGR02481">
    <property type="entry name" value="hemeryth_dom"/>
    <property type="match status" value="1"/>
</dbReference>
<comment type="similarity">
    <text evidence="1">Belongs to the hemerythrin family.</text>
</comment>
<keyword evidence="2" id="KW-0813">Transport</keyword>
<dbReference type="InterPro" id="IPR035938">
    <property type="entry name" value="Hemerythrin-like_sf"/>
</dbReference>
<name>A0A1S6QCT3_9ANNE</name>
<dbReference type="InterPro" id="IPR016131">
    <property type="entry name" value="Haemerythrin_Fe_BS"/>
</dbReference>
<evidence type="ECO:0000256" key="4">
    <source>
        <dbReference type="ARBA" id="ARBA00022723"/>
    </source>
</evidence>
<dbReference type="GO" id="GO:0005344">
    <property type="term" value="F:oxygen carrier activity"/>
    <property type="evidence" value="ECO:0007669"/>
    <property type="project" value="UniProtKB-KW"/>
</dbReference>
<dbReference type="Pfam" id="PF01814">
    <property type="entry name" value="Hemerythrin"/>
    <property type="match status" value="1"/>
</dbReference>
<dbReference type="InterPro" id="IPR012312">
    <property type="entry name" value="Hemerythrin-like"/>
</dbReference>
<dbReference type="PIRSF" id="PIRSF002033">
    <property type="entry name" value="Hemerythrin"/>
    <property type="match status" value="1"/>
</dbReference>
<dbReference type="InterPro" id="IPR012827">
    <property type="entry name" value="Hemerythrin_metal-bd"/>
</dbReference>
<feature type="binding site" evidence="6">
    <location>
        <position position="79"/>
    </location>
    <ligand>
        <name>Fe cation</name>
        <dbReference type="ChEBI" id="CHEBI:24875"/>
        <label>2</label>
    </ligand>
</feature>
<feature type="binding site" evidence="6">
    <location>
        <position position="75"/>
    </location>
    <ligand>
        <name>Fe cation</name>
        <dbReference type="ChEBI" id="CHEBI:24875"/>
        <label>2</label>
    </ligand>
</feature>
<feature type="binding site" evidence="6">
    <location>
        <position position="108"/>
    </location>
    <ligand>
        <name>Fe cation</name>
        <dbReference type="ChEBI" id="CHEBI:24875"/>
        <label>2</label>
    </ligand>
</feature>
<dbReference type="GO" id="GO:0005506">
    <property type="term" value="F:iron ion binding"/>
    <property type="evidence" value="ECO:0007669"/>
    <property type="project" value="InterPro"/>
</dbReference>
<feature type="binding site" evidence="6">
    <location>
        <position position="60"/>
    </location>
    <ligand>
        <name>Fe cation</name>
        <dbReference type="ChEBI" id="CHEBI:24875"/>
        <label>1</label>
    </ligand>
</feature>
<accession>A0A1S6QCT3</accession>
<dbReference type="Gene3D" id="1.20.120.50">
    <property type="entry name" value="Hemerythrin-like"/>
    <property type="match status" value="1"/>
</dbReference>
<dbReference type="InterPro" id="IPR002063">
    <property type="entry name" value="Haemerythrin"/>
</dbReference>
<evidence type="ECO:0000259" key="7">
    <source>
        <dbReference type="Pfam" id="PF01814"/>
    </source>
</evidence>